<evidence type="ECO:0000256" key="7">
    <source>
        <dbReference type="ARBA" id="ARBA00023065"/>
    </source>
</evidence>
<gene>
    <name evidence="12" type="ORF">CNX65_24345</name>
</gene>
<dbReference type="NCBIfam" id="TIGR00831">
    <property type="entry name" value="a_cpa1"/>
    <property type="match status" value="1"/>
</dbReference>
<proteinExistence type="inferred from homology"/>
<dbReference type="RefSeq" id="WP_096495846.1">
    <property type="nucleotide sequence ID" value="NZ_CP023445.1"/>
</dbReference>
<feature type="transmembrane region" description="Helical" evidence="10">
    <location>
        <begin position="344"/>
        <end position="366"/>
    </location>
</feature>
<feature type="transmembrane region" description="Helical" evidence="10">
    <location>
        <begin position="150"/>
        <end position="170"/>
    </location>
</feature>
<keyword evidence="2 10" id="KW-0813">Transport</keyword>
<evidence type="ECO:0000313" key="12">
    <source>
        <dbReference type="EMBL" id="ATE56019.1"/>
    </source>
</evidence>
<feature type="transmembrane region" description="Helical" evidence="10">
    <location>
        <begin position="33"/>
        <end position="51"/>
    </location>
</feature>
<dbReference type="GO" id="GO:0015386">
    <property type="term" value="F:potassium:proton antiporter activity"/>
    <property type="evidence" value="ECO:0007669"/>
    <property type="project" value="TreeGrafter"/>
</dbReference>
<feature type="transmembrane region" description="Helical" evidence="10">
    <location>
        <begin position="86"/>
        <end position="108"/>
    </location>
</feature>
<evidence type="ECO:0000259" key="11">
    <source>
        <dbReference type="Pfam" id="PF00999"/>
    </source>
</evidence>
<evidence type="ECO:0000256" key="2">
    <source>
        <dbReference type="ARBA" id="ARBA00022448"/>
    </source>
</evidence>
<dbReference type="Proteomes" id="UP000218505">
    <property type="component" value="Chromosome"/>
</dbReference>
<evidence type="ECO:0000256" key="1">
    <source>
        <dbReference type="ARBA" id="ARBA00004651"/>
    </source>
</evidence>
<dbReference type="InterPro" id="IPR018422">
    <property type="entry name" value="Cation/H_exchanger_CPA1"/>
</dbReference>
<dbReference type="InterPro" id="IPR006153">
    <property type="entry name" value="Cation/H_exchanger_TM"/>
</dbReference>
<evidence type="ECO:0000256" key="8">
    <source>
        <dbReference type="ARBA" id="ARBA00023136"/>
    </source>
</evidence>
<comment type="similarity">
    <text evidence="10">Belongs to the monovalent cation:proton antiporter 1 (CPA1) transporter (TC 2.A.36) family.</text>
</comment>
<evidence type="ECO:0000256" key="9">
    <source>
        <dbReference type="ARBA" id="ARBA00023201"/>
    </source>
</evidence>
<organism evidence="12 13">
    <name type="scientific">Actinosynnema pretiosum</name>
    <dbReference type="NCBI Taxonomy" id="42197"/>
    <lineage>
        <taxon>Bacteria</taxon>
        <taxon>Bacillati</taxon>
        <taxon>Actinomycetota</taxon>
        <taxon>Actinomycetes</taxon>
        <taxon>Pseudonocardiales</taxon>
        <taxon>Pseudonocardiaceae</taxon>
        <taxon>Actinosynnema</taxon>
    </lineage>
</organism>
<feature type="transmembrane region" description="Helical" evidence="10">
    <location>
        <begin position="182"/>
        <end position="203"/>
    </location>
</feature>
<dbReference type="GO" id="GO:0098719">
    <property type="term" value="P:sodium ion import across plasma membrane"/>
    <property type="evidence" value="ECO:0007669"/>
    <property type="project" value="TreeGrafter"/>
</dbReference>
<evidence type="ECO:0000256" key="6">
    <source>
        <dbReference type="ARBA" id="ARBA00023053"/>
    </source>
</evidence>
<keyword evidence="13" id="KW-1185">Reference proteome</keyword>
<dbReference type="Pfam" id="PF00999">
    <property type="entry name" value="Na_H_Exchanger"/>
    <property type="match status" value="1"/>
</dbReference>
<feature type="transmembrane region" description="Helical" evidence="10">
    <location>
        <begin position="6"/>
        <end position="24"/>
    </location>
</feature>
<keyword evidence="5 10" id="KW-1133">Transmembrane helix</keyword>
<keyword evidence="9 10" id="KW-0739">Sodium transport</keyword>
<dbReference type="PANTHER" id="PTHR10110:SF86">
    <property type="entry name" value="SODIUM_HYDROGEN EXCHANGER 7"/>
    <property type="match status" value="1"/>
</dbReference>
<accession>A0A290ZAL3</accession>
<reference evidence="12" key="1">
    <citation type="submission" date="2017-09" db="EMBL/GenBank/DDBJ databases">
        <title>Complete Genome Sequence of ansamitocin-producing Bacterium Actinosynnema pretiosum X47.</title>
        <authorList>
            <person name="Cao G."/>
            <person name="Zong G."/>
            <person name="Zhong C."/>
            <person name="Fu J."/>
        </authorList>
    </citation>
    <scope>NUCLEOTIDE SEQUENCE [LARGE SCALE GENOMIC DNA]</scope>
    <source>
        <strain evidence="12">X47</strain>
    </source>
</reference>
<dbReference type="KEGG" id="apre:CNX65_24345"/>
<sequence length="530" mass="56643">MGDSQALIVLVSVGAAVVALHLLARRLRLSPPIVLLVGGALAALVPWLEPIRLPPEVVLLLFLPALLHWEALNTSLREIRANLRSIALSSVVLVLVTAASVAAVGHALGLGWPVAFVLGAVVAPTDATAVGAVAGRMPHRQLTLLRAESLVNDGTALVLFAIAVAVASGREEFSWPSALGDFGLSYAGGVVVGLLVGLLVTWLRKVVVEPLPEAGISVLTPFTAFLLAEEIHASGVLATVVCGLLVSQTGPRWFSARTRLQSRGFWQLGAFLLNGALFVLVGLQLRDAVADARTWRALLAVVLVSATVIGVRLLFFNTVPYLVRLLDRRPAQRDRRMGFRERLPVAWAGFRGGVSLAAALAVPLTVQDGGAFPERELLVVVTFGVIVATTLGQGLTLPLVLRWARLGEDEARPAELLLAERTAGEAGLAALDEAARALDAPRDVVERVRGEIRRRLESLEAMGVDGAPVENPLLGDDYAALHLALLEPKRAAVVRLRDERLVDDLVLLRMQTRLDVEEVRLSAALEEELE</sequence>
<evidence type="ECO:0000256" key="10">
    <source>
        <dbReference type="RuleBase" id="RU366002"/>
    </source>
</evidence>
<comment type="subcellular location">
    <subcellularLocation>
        <location evidence="1 10">Cell membrane</location>
        <topology evidence="1 10">Multi-pass membrane protein</topology>
    </subcellularLocation>
</comment>
<name>A0A290ZAL3_9PSEU</name>
<keyword evidence="10" id="KW-0050">Antiport</keyword>
<comment type="function">
    <text evidence="10">Na(+)/H(+) antiporter that extrudes sodium in exchange for external protons.</text>
</comment>
<dbReference type="Gene3D" id="6.10.140.1330">
    <property type="match status" value="1"/>
</dbReference>
<dbReference type="EMBL" id="CP023445">
    <property type="protein sequence ID" value="ATE56019.1"/>
    <property type="molecule type" value="Genomic_DNA"/>
</dbReference>
<evidence type="ECO:0000256" key="5">
    <source>
        <dbReference type="ARBA" id="ARBA00022989"/>
    </source>
</evidence>
<dbReference type="GO" id="GO:0005886">
    <property type="term" value="C:plasma membrane"/>
    <property type="evidence" value="ECO:0007669"/>
    <property type="project" value="UniProtKB-SubCell"/>
</dbReference>
<evidence type="ECO:0000256" key="3">
    <source>
        <dbReference type="ARBA" id="ARBA00022475"/>
    </source>
</evidence>
<feature type="transmembrane region" description="Helical" evidence="10">
    <location>
        <begin position="57"/>
        <end position="74"/>
    </location>
</feature>
<keyword evidence="6 10" id="KW-0915">Sodium</keyword>
<feature type="domain" description="Cation/H+ exchanger transmembrane" evidence="11">
    <location>
        <begin position="15"/>
        <end position="403"/>
    </location>
</feature>
<evidence type="ECO:0000256" key="4">
    <source>
        <dbReference type="ARBA" id="ARBA00022692"/>
    </source>
</evidence>
<feature type="transmembrane region" description="Helical" evidence="10">
    <location>
        <begin position="114"/>
        <end position="138"/>
    </location>
</feature>
<feature type="transmembrane region" description="Helical" evidence="10">
    <location>
        <begin position="378"/>
        <end position="401"/>
    </location>
</feature>
<feature type="transmembrane region" description="Helical" evidence="10">
    <location>
        <begin position="297"/>
        <end position="323"/>
    </location>
</feature>
<evidence type="ECO:0000313" key="13">
    <source>
        <dbReference type="Proteomes" id="UP000218505"/>
    </source>
</evidence>
<dbReference type="GO" id="GO:0015385">
    <property type="term" value="F:sodium:proton antiporter activity"/>
    <property type="evidence" value="ECO:0007669"/>
    <property type="project" value="InterPro"/>
</dbReference>
<keyword evidence="7 10" id="KW-0406">Ion transport</keyword>
<protein>
    <submittedName>
        <fullName evidence="12">Na+/H+ antiporter</fullName>
    </submittedName>
</protein>
<dbReference type="InterPro" id="IPR004705">
    <property type="entry name" value="Cation/H_exchanger_CPA1_bac"/>
</dbReference>
<dbReference type="GO" id="GO:0051453">
    <property type="term" value="P:regulation of intracellular pH"/>
    <property type="evidence" value="ECO:0007669"/>
    <property type="project" value="TreeGrafter"/>
</dbReference>
<feature type="transmembrane region" description="Helical" evidence="10">
    <location>
        <begin position="265"/>
        <end position="285"/>
    </location>
</feature>
<keyword evidence="3 10" id="KW-1003">Cell membrane</keyword>
<keyword evidence="8 10" id="KW-0472">Membrane</keyword>
<dbReference type="PANTHER" id="PTHR10110">
    <property type="entry name" value="SODIUM/HYDROGEN EXCHANGER"/>
    <property type="match status" value="1"/>
</dbReference>
<keyword evidence="4 10" id="KW-0812">Transmembrane</keyword>
<dbReference type="AlphaFoldDB" id="A0A290ZAL3"/>